<accession>A0A5K1UG52</accession>
<protein>
    <submittedName>
        <fullName evidence="2">Uncharacterized protein</fullName>
    </submittedName>
</protein>
<feature type="compositionally biased region" description="Basic and acidic residues" evidence="1">
    <location>
        <begin position="432"/>
        <end position="446"/>
    </location>
</feature>
<dbReference type="VEuPathDB" id="AmoebaDB:KM1_093600"/>
<feature type="region of interest" description="Disordered" evidence="1">
    <location>
        <begin position="416"/>
        <end position="477"/>
    </location>
</feature>
<organism evidence="2 3">
    <name type="scientific">Entamoeba histolytica</name>
    <dbReference type="NCBI Taxonomy" id="5759"/>
    <lineage>
        <taxon>Eukaryota</taxon>
        <taxon>Amoebozoa</taxon>
        <taxon>Evosea</taxon>
        <taxon>Archamoebae</taxon>
        <taxon>Mastigamoebida</taxon>
        <taxon>Entamoebidae</taxon>
        <taxon>Entamoeba</taxon>
    </lineage>
</organism>
<evidence type="ECO:0000313" key="2">
    <source>
        <dbReference type="EMBL" id="GAT92677.1"/>
    </source>
</evidence>
<dbReference type="Proteomes" id="UP000078387">
    <property type="component" value="Unassembled WGS sequence"/>
</dbReference>
<dbReference type="VEuPathDB" id="AmoebaDB:EHI_103360"/>
<dbReference type="AlphaFoldDB" id="A0A5K1UG52"/>
<dbReference type="SUPFAM" id="SSF48350">
    <property type="entry name" value="GTPase activation domain, GAP"/>
    <property type="match status" value="1"/>
</dbReference>
<evidence type="ECO:0000256" key="1">
    <source>
        <dbReference type="SAM" id="MobiDB-lite"/>
    </source>
</evidence>
<gene>
    <name evidence="2" type="ORF">CL6EHI_103360</name>
</gene>
<name>A0A5K1UG52_ENTHI</name>
<proteinExistence type="predicted"/>
<feature type="compositionally biased region" description="Polar residues" evidence="1">
    <location>
        <begin position="422"/>
        <end position="431"/>
    </location>
</feature>
<dbReference type="VEuPathDB" id="AmoebaDB:EHI8A_047430"/>
<comment type="caution">
    <text evidence="2">The sequence shown here is derived from an EMBL/GenBank/DDBJ whole genome shotgun (WGS) entry which is preliminary data.</text>
</comment>
<dbReference type="VEuPathDB" id="AmoebaDB:EHI5A_141430"/>
<evidence type="ECO:0000313" key="3">
    <source>
        <dbReference type="Proteomes" id="UP000078387"/>
    </source>
</evidence>
<dbReference type="OMA" id="ASCIMEY"/>
<reference evidence="2 3" key="1">
    <citation type="submission" date="2016-05" db="EMBL/GenBank/DDBJ databases">
        <title>First whole genome sequencing of Entamoeba histolytica HM1:IMSS-clone-6.</title>
        <authorList>
            <person name="Mukherjee Avik.K."/>
            <person name="Izumyama S."/>
            <person name="Nakada-Tsukui K."/>
            <person name="Nozaki T."/>
        </authorList>
    </citation>
    <scope>NUCLEOTIDE SEQUENCE [LARGE SCALE GENOMIC DNA]</scope>
    <source>
        <strain evidence="2 3">HM1:IMSS clone 6</strain>
    </source>
</reference>
<dbReference type="EMBL" id="BDEQ01000001">
    <property type="protein sequence ID" value="GAT92677.1"/>
    <property type="molecule type" value="Genomic_DNA"/>
</dbReference>
<feature type="compositionally biased region" description="Basic and acidic residues" evidence="1">
    <location>
        <begin position="454"/>
        <end position="477"/>
    </location>
</feature>
<dbReference type="VEuPathDB" id="AmoebaDB:EHI7A_047230"/>
<dbReference type="InterPro" id="IPR008936">
    <property type="entry name" value="Rho_GTPase_activation_prot"/>
</dbReference>
<sequence length="477" mass="56170">MTDTNAFNNLLFDTSSGLLMSICCNLIYDPTDQFCQKNASCVMEYFSAYGKMQDLFIWAFEKEYLEKRNARDEVETYRFFTTFNYLYAIDNFFDYSKEVIKPLFEDRTMLDSIDIDLFRGNLDEYTKEMNEKYYKNIQDLLKMIQILKNGFEVYLRLIPMNYFTMLNGISKLLDNPIYKKKGFNSSLFGKIIKLTVTNFMKNKRMLRRAFQNTDQYIEKIGFVADTLEKMLNKCNEPYVMHLVAVAHNLEEFMSIETILEHSKYEEKQQTQEVCQMSSNELASLIKCNILPIKRMLSPLIRVEVSKALSLSGCSSDDFLIYTNVLRSFETFSREFYTYFKAVCSEEESKLRQLNSIKEKVGQSNNILKEKKIKNMKLKEQLQQLCIKKGIHNFSDILLKTTTSTSGPLTTQLNLERHKGKLNESTQQQKLVTKNEIKKVTQGEKKAEKKRKAEQKKMEKEEKKRKREEEKKSKKDVK</sequence>